<keyword evidence="1" id="KW-1133">Transmembrane helix</keyword>
<comment type="caution">
    <text evidence="2">The sequence shown here is derived from an EMBL/GenBank/DDBJ whole genome shotgun (WGS) entry which is preliminary data.</text>
</comment>
<accession>A0A9W6J2K9</accession>
<reference evidence="2" key="2">
    <citation type="submission" date="2023-01" db="EMBL/GenBank/DDBJ databases">
        <authorList>
            <person name="Sun Q."/>
            <person name="Evtushenko L."/>
        </authorList>
    </citation>
    <scope>NUCLEOTIDE SEQUENCE</scope>
    <source>
        <strain evidence="2">VKM B-2347</strain>
    </source>
</reference>
<organism evidence="2 3">
    <name type="scientific">Hansschlegelia plantiphila</name>
    <dbReference type="NCBI Taxonomy" id="374655"/>
    <lineage>
        <taxon>Bacteria</taxon>
        <taxon>Pseudomonadati</taxon>
        <taxon>Pseudomonadota</taxon>
        <taxon>Alphaproteobacteria</taxon>
        <taxon>Hyphomicrobiales</taxon>
        <taxon>Methylopilaceae</taxon>
        <taxon>Hansschlegelia</taxon>
    </lineage>
</organism>
<feature type="transmembrane region" description="Helical" evidence="1">
    <location>
        <begin position="19"/>
        <end position="44"/>
    </location>
</feature>
<proteinExistence type="predicted"/>
<evidence type="ECO:0000256" key="1">
    <source>
        <dbReference type="SAM" id="Phobius"/>
    </source>
</evidence>
<evidence type="ECO:0000313" key="3">
    <source>
        <dbReference type="Proteomes" id="UP001143372"/>
    </source>
</evidence>
<gene>
    <name evidence="2" type="ORF">GCM10008179_31650</name>
</gene>
<keyword evidence="1" id="KW-0812">Transmembrane</keyword>
<dbReference type="EMBL" id="BSFI01000022">
    <property type="protein sequence ID" value="GLK69527.1"/>
    <property type="molecule type" value="Genomic_DNA"/>
</dbReference>
<feature type="transmembrane region" description="Helical" evidence="1">
    <location>
        <begin position="91"/>
        <end position="117"/>
    </location>
</feature>
<keyword evidence="1" id="KW-0472">Membrane</keyword>
<sequence>MSEDDGELKEMRVESIDAVFRNGSITAFGIVVSFSLNFLAQWAASPGVWHTYDTPPVAAMFIGITLQIRALALLLPIEGLHKTVYDKATRLFLWGLVLTGLGVFSAVALDAGSAFFLGLK</sequence>
<dbReference type="Proteomes" id="UP001143372">
    <property type="component" value="Unassembled WGS sequence"/>
</dbReference>
<protein>
    <submittedName>
        <fullName evidence="2">Uncharacterized protein</fullName>
    </submittedName>
</protein>
<evidence type="ECO:0000313" key="2">
    <source>
        <dbReference type="EMBL" id="GLK69527.1"/>
    </source>
</evidence>
<name>A0A9W6J2K9_9HYPH</name>
<feature type="transmembrane region" description="Helical" evidence="1">
    <location>
        <begin position="56"/>
        <end position="79"/>
    </location>
</feature>
<reference evidence="2" key="1">
    <citation type="journal article" date="2014" name="Int. J. Syst. Evol. Microbiol.">
        <title>Complete genome sequence of Corynebacterium casei LMG S-19264T (=DSM 44701T), isolated from a smear-ripened cheese.</title>
        <authorList>
            <consortium name="US DOE Joint Genome Institute (JGI-PGF)"/>
            <person name="Walter F."/>
            <person name="Albersmeier A."/>
            <person name="Kalinowski J."/>
            <person name="Ruckert C."/>
        </authorList>
    </citation>
    <scope>NUCLEOTIDE SEQUENCE</scope>
    <source>
        <strain evidence="2">VKM B-2347</strain>
    </source>
</reference>
<keyword evidence="3" id="KW-1185">Reference proteome</keyword>
<dbReference type="RefSeq" id="WP_271169747.1">
    <property type="nucleotide sequence ID" value="NZ_BSFI01000022.1"/>
</dbReference>
<dbReference type="AlphaFoldDB" id="A0A9W6J2K9"/>